<organism evidence="2 3">
    <name type="scientific">Eruca vesicaria subsp. sativa</name>
    <name type="common">Garden rocket</name>
    <name type="synonym">Eruca sativa</name>
    <dbReference type="NCBI Taxonomy" id="29727"/>
    <lineage>
        <taxon>Eukaryota</taxon>
        <taxon>Viridiplantae</taxon>
        <taxon>Streptophyta</taxon>
        <taxon>Embryophyta</taxon>
        <taxon>Tracheophyta</taxon>
        <taxon>Spermatophyta</taxon>
        <taxon>Magnoliopsida</taxon>
        <taxon>eudicotyledons</taxon>
        <taxon>Gunneridae</taxon>
        <taxon>Pentapetalae</taxon>
        <taxon>rosids</taxon>
        <taxon>malvids</taxon>
        <taxon>Brassicales</taxon>
        <taxon>Brassicaceae</taxon>
        <taxon>Brassiceae</taxon>
        <taxon>Eruca</taxon>
    </lineage>
</organism>
<name>A0ABC8IS21_ERUVS</name>
<evidence type="ECO:0008006" key="4">
    <source>
        <dbReference type="Google" id="ProtNLM"/>
    </source>
</evidence>
<gene>
    <name evidence="2" type="ORF">ERUC_LOCUS1373</name>
</gene>
<evidence type="ECO:0000313" key="2">
    <source>
        <dbReference type="EMBL" id="CAH8290873.1"/>
    </source>
</evidence>
<feature type="region of interest" description="Disordered" evidence="1">
    <location>
        <begin position="1"/>
        <end position="20"/>
    </location>
</feature>
<accession>A0ABC8IS21</accession>
<keyword evidence="3" id="KW-1185">Reference proteome</keyword>
<proteinExistence type="predicted"/>
<sequence>MDESANKGLESKVSDADTPLQRSLRRFGEKHRALALEESEIKSLDVIGGYAKIPKSGIIRRMVVKGYDTSPPREDVEEALRKHFASRGIKLIHVSVPVDYYDSRIPCCRSHALIYVNEECEAEALKLNGSDMGGGDRILEITAYPFADNHLDHVFAPTIVTEQYKQRGLKVTGFNTSLASKDDIMKMVSKAFPGSGCFVHRGGCCLVLLHGQDAVENALKLSGGSVGGFKIAVDKVLPIKKVTVGTYPKAWMAFAEGKQKTIMTKD</sequence>
<evidence type="ECO:0000256" key="1">
    <source>
        <dbReference type="SAM" id="MobiDB-lite"/>
    </source>
</evidence>
<dbReference type="EMBL" id="CAKOAT010047377">
    <property type="protein sequence ID" value="CAH8290873.1"/>
    <property type="molecule type" value="Genomic_DNA"/>
</dbReference>
<dbReference type="AlphaFoldDB" id="A0ABC8IS21"/>
<dbReference type="Proteomes" id="UP001642260">
    <property type="component" value="Unassembled WGS sequence"/>
</dbReference>
<reference evidence="2 3" key="1">
    <citation type="submission" date="2022-03" db="EMBL/GenBank/DDBJ databases">
        <authorList>
            <person name="Macdonald S."/>
            <person name="Ahmed S."/>
            <person name="Newling K."/>
        </authorList>
    </citation>
    <scope>NUCLEOTIDE SEQUENCE [LARGE SCALE GENOMIC DNA]</scope>
</reference>
<evidence type="ECO:0000313" key="3">
    <source>
        <dbReference type="Proteomes" id="UP001642260"/>
    </source>
</evidence>
<comment type="caution">
    <text evidence="2">The sequence shown here is derived from an EMBL/GenBank/DDBJ whole genome shotgun (WGS) entry which is preliminary data.</text>
</comment>
<protein>
    <recommendedName>
        <fullName evidence="4">RRM domain-containing protein</fullName>
    </recommendedName>
</protein>